<protein>
    <recommendedName>
        <fullName evidence="4">ParB/Sulfiredoxin domain-containing protein</fullName>
    </recommendedName>
</protein>
<evidence type="ECO:0000313" key="3">
    <source>
        <dbReference type="Proteomes" id="UP001235133"/>
    </source>
</evidence>
<feature type="region of interest" description="Disordered" evidence="1">
    <location>
        <begin position="306"/>
        <end position="386"/>
    </location>
</feature>
<feature type="region of interest" description="Disordered" evidence="1">
    <location>
        <begin position="1"/>
        <end position="25"/>
    </location>
</feature>
<organism evidence="2 3">
    <name type="scientific">Microbacterium psychrotolerans</name>
    <dbReference type="NCBI Taxonomy" id="3068321"/>
    <lineage>
        <taxon>Bacteria</taxon>
        <taxon>Bacillati</taxon>
        <taxon>Actinomycetota</taxon>
        <taxon>Actinomycetes</taxon>
        <taxon>Micrococcales</taxon>
        <taxon>Microbacteriaceae</taxon>
        <taxon>Microbacterium</taxon>
    </lineage>
</organism>
<proteinExistence type="predicted"/>
<dbReference type="EMBL" id="JAVFWO010000009">
    <property type="protein sequence ID" value="MDQ7880322.1"/>
    <property type="molecule type" value="Genomic_DNA"/>
</dbReference>
<evidence type="ECO:0000256" key="1">
    <source>
        <dbReference type="SAM" id="MobiDB-lite"/>
    </source>
</evidence>
<accession>A0ABU0Z718</accession>
<sequence>MRAGDNTELLRASVDDTPPDVARRPDRAPALHTARVMGIGRILGDQLIEKTTLKGEDLWKLRLDEENPRHEPKSQQQDVIDYLAANEDVLPLLEDIADLRSLSPFDRFGAVRSGEILIALEGNRRLCSLILLNDPELAPAKYRARVRTAATGWNPGDIEIDVAVFESREEADPWLERRHQGALAGKGLRQWSPAAKDRHFGVSANALALRLLDDGVRLNLITPEQRRKRVVTTVRRFSDRVPFRRGYLRISTAADDPNYITDLDGDLYKERLRVFLWGLFADEPTVHSRMSARDIQQWVDDQLKDPLLGDGASAGTAGFVEDPRDEAGAESFEAEQGARTAGINGAESGGSGRDSSAENAPTGGDTKVPKPPAPSSRWTLVDGGSFATPTADSVRRHVIYELSRVTKNTPLAASVVARVFLEGIYVDMWQRTCVGKAESKLHVKVLDIVKVIGAWPDLTRAEKNALNALQRSAQNPGQLLSPAGLGAAAHGAAIPAWATLVAEWDSLLPITRRIFAFVEDVAGQELF</sequence>
<evidence type="ECO:0000313" key="2">
    <source>
        <dbReference type="EMBL" id="MDQ7880322.1"/>
    </source>
</evidence>
<dbReference type="Proteomes" id="UP001235133">
    <property type="component" value="Unassembled WGS sequence"/>
</dbReference>
<evidence type="ECO:0008006" key="4">
    <source>
        <dbReference type="Google" id="ProtNLM"/>
    </source>
</evidence>
<dbReference type="RefSeq" id="WP_308870013.1">
    <property type="nucleotide sequence ID" value="NZ_JAVFWO010000009.1"/>
</dbReference>
<reference evidence="2 3" key="1">
    <citation type="submission" date="2023-08" db="EMBL/GenBank/DDBJ databases">
        <title>Microbacterium psychrotolerans sp. nov., a psychrotolerant bacterium isolated from soil in Heilongjiang Province, China.</title>
        <authorList>
            <person name="An P."/>
            <person name="Zhao D."/>
            <person name="Xiang H."/>
        </authorList>
    </citation>
    <scope>NUCLEOTIDE SEQUENCE [LARGE SCALE GENOMIC DNA]</scope>
    <source>
        <strain evidence="2 3">QXD-8</strain>
    </source>
</reference>
<name>A0ABU0Z718_9MICO</name>
<keyword evidence="3" id="KW-1185">Reference proteome</keyword>
<gene>
    <name evidence="2" type="ORF">Q9R08_20205</name>
</gene>
<comment type="caution">
    <text evidence="2">The sequence shown here is derived from an EMBL/GenBank/DDBJ whole genome shotgun (WGS) entry which is preliminary data.</text>
</comment>